<dbReference type="Gene3D" id="3.40.50.1820">
    <property type="entry name" value="alpha/beta hydrolase"/>
    <property type="match status" value="1"/>
</dbReference>
<keyword evidence="4" id="KW-1185">Reference proteome</keyword>
<dbReference type="InterPro" id="IPR000639">
    <property type="entry name" value="Epox_hydrolase-like"/>
</dbReference>
<reference evidence="3 4" key="1">
    <citation type="submission" date="2020-08" db="EMBL/GenBank/DDBJ databases">
        <title>Genomic Encyclopedia of Type Strains, Phase IV (KMG-IV): sequencing the most valuable type-strain genomes for metagenomic binning, comparative biology and taxonomic classification.</title>
        <authorList>
            <person name="Goeker M."/>
        </authorList>
    </citation>
    <scope>NUCLEOTIDE SEQUENCE [LARGE SCALE GENOMIC DNA]</scope>
    <source>
        <strain evidence="3 4">DSM 21793</strain>
    </source>
</reference>
<comment type="caution">
    <text evidence="3">The sequence shown here is derived from an EMBL/GenBank/DDBJ whole genome shotgun (WGS) entry which is preliminary data.</text>
</comment>
<dbReference type="SUPFAM" id="SSF53474">
    <property type="entry name" value="alpha/beta-Hydrolases"/>
    <property type="match status" value="1"/>
</dbReference>
<evidence type="ECO:0000259" key="2">
    <source>
        <dbReference type="Pfam" id="PF00561"/>
    </source>
</evidence>
<dbReference type="PRINTS" id="PR00412">
    <property type="entry name" value="EPOXHYDRLASE"/>
</dbReference>
<feature type="domain" description="AB hydrolase-1" evidence="2">
    <location>
        <begin position="27"/>
        <end position="276"/>
    </location>
</feature>
<dbReference type="PANTHER" id="PTHR43329">
    <property type="entry name" value="EPOXIDE HYDROLASE"/>
    <property type="match status" value="1"/>
</dbReference>
<dbReference type="AlphaFoldDB" id="A0A839ZXS5"/>
<dbReference type="InterPro" id="IPR029058">
    <property type="entry name" value="AB_hydrolase_fold"/>
</dbReference>
<dbReference type="RefSeq" id="WP_183772092.1">
    <property type="nucleotide sequence ID" value="NZ_JACIDK010000002.1"/>
</dbReference>
<name>A0A839ZXS5_9CAUL</name>
<dbReference type="GO" id="GO:0018785">
    <property type="term" value="F:haloacetate dehalogenase activity"/>
    <property type="evidence" value="ECO:0007669"/>
    <property type="project" value="UniProtKB-EC"/>
</dbReference>
<evidence type="ECO:0000256" key="1">
    <source>
        <dbReference type="ARBA" id="ARBA00022801"/>
    </source>
</evidence>
<evidence type="ECO:0000313" key="4">
    <source>
        <dbReference type="Proteomes" id="UP000530564"/>
    </source>
</evidence>
<gene>
    <name evidence="3" type="ORF">GGQ61_002042</name>
</gene>
<dbReference type="Proteomes" id="UP000530564">
    <property type="component" value="Unassembled WGS sequence"/>
</dbReference>
<proteinExistence type="predicted"/>
<dbReference type="EMBL" id="JACIDK010000002">
    <property type="protein sequence ID" value="MBB3891325.1"/>
    <property type="molecule type" value="Genomic_DNA"/>
</dbReference>
<keyword evidence="1 3" id="KW-0378">Hydrolase</keyword>
<accession>A0A839ZXS5</accession>
<sequence>MSFEGFKLERMSTGEAVLRFRQGGSGPPLLLLHGYPQTHMMWGQIAGELAKDFTVVAPDLRGYGGSSKPATTPDHEPYSKRAMARDMVALMAALGFERFDVAGHDRGGRTAYRMALDTPQAVGRLSVLDIIPTADVWRMADRRFALGYWHWSFLAQAHPFPEHFIAADPVHFAFRIAQGATYFEPAAYADYVQALADPAVIHAMCEDYRAGATYDVAADEADRGVKKIAAPTQVLWGAKGAVGHWYDVLEVWRPWCEDLRGQAIEGAGHFLAEEKPAETLAALRGFLLGR</sequence>
<dbReference type="EC" id="3.8.1.3" evidence="3"/>
<evidence type="ECO:0000313" key="3">
    <source>
        <dbReference type="EMBL" id="MBB3891325.1"/>
    </source>
</evidence>
<dbReference type="InterPro" id="IPR000073">
    <property type="entry name" value="AB_hydrolase_1"/>
</dbReference>
<organism evidence="3 4">
    <name type="scientific">Phenylobacterium haematophilum</name>
    <dbReference type="NCBI Taxonomy" id="98513"/>
    <lineage>
        <taxon>Bacteria</taxon>
        <taxon>Pseudomonadati</taxon>
        <taxon>Pseudomonadota</taxon>
        <taxon>Alphaproteobacteria</taxon>
        <taxon>Caulobacterales</taxon>
        <taxon>Caulobacteraceae</taxon>
        <taxon>Phenylobacterium</taxon>
    </lineage>
</organism>
<dbReference type="PRINTS" id="PR00111">
    <property type="entry name" value="ABHYDROLASE"/>
</dbReference>
<protein>
    <submittedName>
        <fullName evidence="3">Haloacetate dehalogenase</fullName>
        <ecNumber evidence="3">3.8.1.3</ecNumber>
    </submittedName>
</protein>
<dbReference type="Pfam" id="PF00561">
    <property type="entry name" value="Abhydrolase_1"/>
    <property type="match status" value="1"/>
</dbReference>